<name>A0A085W744_9BACT</name>
<evidence type="ECO:0000256" key="1">
    <source>
        <dbReference type="SAM" id="MobiDB-lite"/>
    </source>
</evidence>
<evidence type="ECO:0000313" key="3">
    <source>
        <dbReference type="Proteomes" id="UP000028725"/>
    </source>
</evidence>
<keyword evidence="3" id="KW-1185">Reference proteome</keyword>
<evidence type="ECO:0000313" key="2">
    <source>
        <dbReference type="EMBL" id="KFE63507.1"/>
    </source>
</evidence>
<reference evidence="2 3" key="1">
    <citation type="submission" date="2014-04" db="EMBL/GenBank/DDBJ databases">
        <title>Genome assembly of Hyalangium minutum DSM 14724.</title>
        <authorList>
            <person name="Sharma G."/>
            <person name="Subramanian S."/>
        </authorList>
    </citation>
    <scope>NUCLEOTIDE SEQUENCE [LARGE SCALE GENOMIC DNA]</scope>
    <source>
        <strain evidence="2 3">DSM 14724</strain>
    </source>
</reference>
<feature type="region of interest" description="Disordered" evidence="1">
    <location>
        <begin position="17"/>
        <end position="47"/>
    </location>
</feature>
<gene>
    <name evidence="2" type="ORF">DB31_2625</name>
</gene>
<accession>A0A085W744</accession>
<proteinExistence type="predicted"/>
<dbReference type="EMBL" id="JMCB01000017">
    <property type="protein sequence ID" value="KFE63507.1"/>
    <property type="molecule type" value="Genomic_DNA"/>
</dbReference>
<dbReference type="AlphaFoldDB" id="A0A085W744"/>
<sequence>MEAFRLALSVLRVSAPSARKGMHQQYDGLPRRSKSFTKSRQRSEVTS</sequence>
<comment type="caution">
    <text evidence="2">The sequence shown here is derived from an EMBL/GenBank/DDBJ whole genome shotgun (WGS) entry which is preliminary data.</text>
</comment>
<dbReference type="Proteomes" id="UP000028725">
    <property type="component" value="Unassembled WGS sequence"/>
</dbReference>
<protein>
    <submittedName>
        <fullName evidence="2">Uncharacterized protein</fullName>
    </submittedName>
</protein>
<feature type="compositionally biased region" description="Basic residues" evidence="1">
    <location>
        <begin position="31"/>
        <end position="40"/>
    </location>
</feature>
<organism evidence="2 3">
    <name type="scientific">Hyalangium minutum</name>
    <dbReference type="NCBI Taxonomy" id="394096"/>
    <lineage>
        <taxon>Bacteria</taxon>
        <taxon>Pseudomonadati</taxon>
        <taxon>Myxococcota</taxon>
        <taxon>Myxococcia</taxon>
        <taxon>Myxococcales</taxon>
        <taxon>Cystobacterineae</taxon>
        <taxon>Archangiaceae</taxon>
        <taxon>Hyalangium</taxon>
    </lineage>
</organism>